<name>A0ABX5BVF9_9XANT</name>
<organism evidence="1 2">
    <name type="scientific">Xanthomonas bromi</name>
    <dbReference type="NCBI Taxonomy" id="56449"/>
    <lineage>
        <taxon>Bacteria</taxon>
        <taxon>Pseudomonadati</taxon>
        <taxon>Pseudomonadota</taxon>
        <taxon>Gammaproteobacteria</taxon>
        <taxon>Lysobacterales</taxon>
        <taxon>Lysobacteraceae</taxon>
        <taxon>Xanthomonas</taxon>
    </lineage>
</organism>
<evidence type="ECO:0000313" key="1">
    <source>
        <dbReference type="EMBL" id="PPV08244.1"/>
    </source>
</evidence>
<sequence>MGLAAGIASDLVGAEGDYSIPAVGQRMGLRATTSDSCVVELVAEGRVALPWCCNGMFALASASQLRGIIRSRSTNAYGPESRHLGEVTRDLPDRWHRDPRPTSREREAGVSALVIGAGGWCPRPCCCYALRC</sequence>
<evidence type="ECO:0000313" key="2">
    <source>
        <dbReference type="Proteomes" id="UP000239710"/>
    </source>
</evidence>
<accession>A0ABX5BVF9</accession>
<gene>
    <name evidence="1" type="ORF">XbrCFBP1976_03220</name>
</gene>
<keyword evidence="2" id="KW-1185">Reference proteome</keyword>
<comment type="caution">
    <text evidence="1">The sequence shown here is derived from an EMBL/GenBank/DDBJ whole genome shotgun (WGS) entry which is preliminary data.</text>
</comment>
<reference evidence="1 2" key="1">
    <citation type="submission" date="2016-08" db="EMBL/GenBank/DDBJ databases">
        <title>Evolution of the type three secretion system and type three effector repertoires in Xanthomonas.</title>
        <authorList>
            <person name="Merda D."/>
            <person name="Briand M."/>
            <person name="Bosis E."/>
            <person name="Rousseau C."/>
            <person name="Portier P."/>
            <person name="Jacques M.-A."/>
            <person name="Fischer-Le Saux M."/>
        </authorList>
    </citation>
    <scope>NUCLEOTIDE SEQUENCE [LARGE SCALE GENOMIC DNA]</scope>
    <source>
        <strain evidence="1 2">CFBP1976</strain>
    </source>
</reference>
<proteinExistence type="predicted"/>
<dbReference type="Proteomes" id="UP000239710">
    <property type="component" value="Unassembled WGS sequence"/>
</dbReference>
<dbReference type="EMBL" id="MDCE01000004">
    <property type="protein sequence ID" value="PPV08244.1"/>
    <property type="molecule type" value="Genomic_DNA"/>
</dbReference>
<protein>
    <submittedName>
        <fullName evidence="1">Uncharacterized protein</fullName>
    </submittedName>
</protein>